<evidence type="ECO:0000256" key="1">
    <source>
        <dbReference type="SAM" id="Coils"/>
    </source>
</evidence>
<dbReference type="Gene3D" id="3.90.70.10">
    <property type="entry name" value="Cysteine proteinases"/>
    <property type="match status" value="1"/>
</dbReference>
<feature type="region of interest" description="Disordered" evidence="2">
    <location>
        <begin position="25"/>
        <end position="45"/>
    </location>
</feature>
<feature type="compositionally biased region" description="Basic residues" evidence="2">
    <location>
        <begin position="444"/>
        <end position="464"/>
    </location>
</feature>
<proteinExistence type="predicted"/>
<sequence length="464" mass="53094">MSRKRPSTAKQRIVENGDVIDVEWYISDDDGRPPPLKRRASDSSNQRHTPLCYIHVLAKVLTRFVVILRNMPDDDKDHEKCSELFDPTNGEFLLSQIENMQKGESDGEELEDEDIQSNGEESDGENIQSDGENIQSDGEESNGENIQSDGEESDGEESEGEKCYPITIFKAILNRTFYNILTRATSTTKGGRASNVMHIFDYIAELSFGVFIDSWLPPELIELKTELNKKQEILEELLEKPFSSKEGLQQLQHDIELLEEKIKEWDTNTNTGELIQEYTPYLITVYESLKMIDTFWKTNQLAAVHLGAQDLNDPRIIVILKEILRMGYYAYASFFNGVRGHAMTIVGFNEENGKYLFKNSWGSNNNFNNILFDGEVDPDIIEKPPIPPIDVSTHNGYYLKYIFIFITKKNIEELNIDPFDPENPPIQPSRIAYQSSLHPSRITYQKKKSGGGQKLKKTKKNSKR</sequence>
<evidence type="ECO:0000256" key="2">
    <source>
        <dbReference type="SAM" id="MobiDB-lite"/>
    </source>
</evidence>
<dbReference type="AlphaFoldDB" id="A0A6C0HU22"/>
<keyword evidence="1" id="KW-0175">Coiled coil</keyword>
<organism evidence="3">
    <name type="scientific">viral metagenome</name>
    <dbReference type="NCBI Taxonomy" id="1070528"/>
    <lineage>
        <taxon>unclassified sequences</taxon>
        <taxon>metagenomes</taxon>
        <taxon>organismal metagenomes</taxon>
    </lineage>
</organism>
<dbReference type="InterPro" id="IPR038765">
    <property type="entry name" value="Papain-like_cys_pep_sf"/>
</dbReference>
<evidence type="ECO:0000313" key="3">
    <source>
        <dbReference type="EMBL" id="QHT83363.1"/>
    </source>
</evidence>
<feature type="compositionally biased region" description="Acidic residues" evidence="2">
    <location>
        <begin position="106"/>
        <end position="124"/>
    </location>
</feature>
<feature type="compositionally biased region" description="Acidic residues" evidence="2">
    <location>
        <begin position="149"/>
        <end position="159"/>
    </location>
</feature>
<reference evidence="3" key="1">
    <citation type="journal article" date="2020" name="Nature">
        <title>Giant virus diversity and host interactions through global metagenomics.</title>
        <authorList>
            <person name="Schulz F."/>
            <person name="Roux S."/>
            <person name="Paez-Espino D."/>
            <person name="Jungbluth S."/>
            <person name="Walsh D.A."/>
            <person name="Denef V.J."/>
            <person name="McMahon K.D."/>
            <person name="Konstantinidis K.T."/>
            <person name="Eloe-Fadrosh E.A."/>
            <person name="Kyrpides N.C."/>
            <person name="Woyke T."/>
        </authorList>
    </citation>
    <scope>NUCLEOTIDE SEQUENCE</scope>
    <source>
        <strain evidence="3">GVMAG-M-3300023184-167</strain>
    </source>
</reference>
<feature type="region of interest" description="Disordered" evidence="2">
    <location>
        <begin position="441"/>
        <end position="464"/>
    </location>
</feature>
<name>A0A6C0HU22_9ZZZZ</name>
<dbReference type="SUPFAM" id="SSF54001">
    <property type="entry name" value="Cysteine proteinases"/>
    <property type="match status" value="1"/>
</dbReference>
<feature type="coiled-coil region" evidence="1">
    <location>
        <begin position="220"/>
        <end position="268"/>
    </location>
</feature>
<accession>A0A6C0HU22</accession>
<protein>
    <submittedName>
        <fullName evidence="3">Uncharacterized protein</fullName>
    </submittedName>
</protein>
<feature type="region of interest" description="Disordered" evidence="2">
    <location>
        <begin position="101"/>
        <end position="161"/>
    </location>
</feature>
<dbReference type="EMBL" id="MN740008">
    <property type="protein sequence ID" value="QHT83363.1"/>
    <property type="molecule type" value="Genomic_DNA"/>
</dbReference>
<feature type="compositionally biased region" description="Polar residues" evidence="2">
    <location>
        <begin position="125"/>
        <end position="136"/>
    </location>
</feature>